<comment type="caution">
    <text evidence="2">The sequence shown here is derived from an EMBL/GenBank/DDBJ whole genome shotgun (WGS) entry which is preliminary data.</text>
</comment>
<dbReference type="Proteomes" id="UP000053405">
    <property type="component" value="Unassembled WGS sequence"/>
</dbReference>
<feature type="region of interest" description="Disordered" evidence="1">
    <location>
        <begin position="146"/>
        <end position="202"/>
    </location>
</feature>
<protein>
    <submittedName>
        <fullName evidence="2">Uncharacterized protein</fullName>
    </submittedName>
</protein>
<organism evidence="2 3">
    <name type="scientific">Gordonia hirsuta DSM 44140 = NBRC 16056</name>
    <dbReference type="NCBI Taxonomy" id="1121927"/>
    <lineage>
        <taxon>Bacteria</taxon>
        <taxon>Bacillati</taxon>
        <taxon>Actinomycetota</taxon>
        <taxon>Actinomycetes</taxon>
        <taxon>Mycobacteriales</taxon>
        <taxon>Gordoniaceae</taxon>
        <taxon>Gordonia</taxon>
    </lineage>
</organism>
<dbReference type="STRING" id="1121927.GOHSU_02_00660"/>
<name>L7L7C4_9ACTN</name>
<evidence type="ECO:0000256" key="1">
    <source>
        <dbReference type="SAM" id="MobiDB-lite"/>
    </source>
</evidence>
<dbReference type="RefSeq" id="WP_005935165.1">
    <property type="nucleotide sequence ID" value="NZ_ATVK01000040.1"/>
</dbReference>
<feature type="compositionally biased region" description="Low complexity" evidence="1">
    <location>
        <begin position="28"/>
        <end position="47"/>
    </location>
</feature>
<feature type="region of interest" description="Disordered" evidence="1">
    <location>
        <begin position="1"/>
        <end position="56"/>
    </location>
</feature>
<evidence type="ECO:0000313" key="2">
    <source>
        <dbReference type="EMBL" id="GAC55923.1"/>
    </source>
</evidence>
<dbReference type="EMBL" id="BANT01000002">
    <property type="protein sequence ID" value="GAC55923.1"/>
    <property type="molecule type" value="Genomic_DNA"/>
</dbReference>
<proteinExistence type="predicted"/>
<dbReference type="AlphaFoldDB" id="L7L7C4"/>
<feature type="compositionally biased region" description="Polar residues" evidence="1">
    <location>
        <begin position="1"/>
        <end position="27"/>
    </location>
</feature>
<evidence type="ECO:0000313" key="3">
    <source>
        <dbReference type="Proteomes" id="UP000053405"/>
    </source>
</evidence>
<keyword evidence="3" id="KW-1185">Reference proteome</keyword>
<sequence>MKQRAAQNGNQPVSDQPSGTDPTDATQSSASESSGASSSAAAGSSAEVPTTEPTVFLGTGDALGKLVYREKDGRTVTCTLPSVFTSTTVEATESDCTLVFKREDLLDSRVTAAVTVDRARVWKITPVNESTPIEVIQAQWQTSVTSTTTTALERTEAPPAQSSTPEAPPAERSMEVTTPSPTPPTEAPTEEPASSSAAVPSA</sequence>
<gene>
    <name evidence="2" type="ORF">GOHSU_02_00660</name>
</gene>
<reference evidence="2 3" key="1">
    <citation type="submission" date="2012-12" db="EMBL/GenBank/DDBJ databases">
        <title>Whole genome shotgun sequence of Gordonia hirsuta NBRC 16056.</title>
        <authorList>
            <person name="Isaki-Nakamura S."/>
            <person name="Hosoyama A."/>
            <person name="Tsuchikane K."/>
            <person name="Katsumata H."/>
            <person name="Baba S."/>
            <person name="Yamazaki S."/>
            <person name="Fujita N."/>
        </authorList>
    </citation>
    <scope>NUCLEOTIDE SEQUENCE [LARGE SCALE GENOMIC DNA]</scope>
    <source>
        <strain evidence="2 3">NBRC 16056</strain>
    </source>
</reference>
<accession>L7L7C4</accession>
<feature type="compositionally biased region" description="Low complexity" evidence="1">
    <location>
        <begin position="190"/>
        <end position="202"/>
    </location>
</feature>